<dbReference type="EMBL" id="PIPX01000001">
    <property type="protein sequence ID" value="RUO56419.1"/>
    <property type="molecule type" value="Genomic_DNA"/>
</dbReference>
<dbReference type="InterPro" id="IPR036513">
    <property type="entry name" value="STAS_dom_sf"/>
</dbReference>
<comment type="caution">
    <text evidence="2">The sequence shown here is derived from an EMBL/GenBank/DDBJ whole genome shotgun (WGS) entry which is preliminary data.</text>
</comment>
<dbReference type="AlphaFoldDB" id="A0A432Y610"/>
<reference evidence="3" key="1">
    <citation type="journal article" date="2018" name="Front. Microbiol.">
        <title>Genome-Based Analysis Reveals the Taxonomy and Diversity of the Family Idiomarinaceae.</title>
        <authorList>
            <person name="Liu Y."/>
            <person name="Lai Q."/>
            <person name="Shao Z."/>
        </authorList>
    </citation>
    <scope>NUCLEOTIDE SEQUENCE [LARGE SCALE GENOMIC DNA]</scope>
    <source>
        <strain evidence="3">PO-M2</strain>
    </source>
</reference>
<evidence type="ECO:0000313" key="3">
    <source>
        <dbReference type="Proteomes" id="UP000287649"/>
    </source>
</evidence>
<dbReference type="PANTHER" id="PTHR35849">
    <property type="entry name" value="BLR2341 PROTEIN"/>
    <property type="match status" value="1"/>
</dbReference>
<name>A0A432Y610_9GAMM</name>
<sequence length="121" mass="13698">MARLNCYARSRKIQFNRIKKGKARMTGFAWQQHDGKLIFSGELTRATVPQAWQERAQWHQGEQQLTVDLAALEHVDSAGVAMLLQLKKYLLEKQCELTISKPSQQFKAIVDVSGATDLLAI</sequence>
<dbReference type="SUPFAM" id="SSF52091">
    <property type="entry name" value="SpoIIaa-like"/>
    <property type="match status" value="1"/>
</dbReference>
<dbReference type="CDD" id="cd07043">
    <property type="entry name" value="STAS_anti-anti-sigma_factors"/>
    <property type="match status" value="1"/>
</dbReference>
<protein>
    <submittedName>
        <fullName evidence="2">Anti-sigma B factor antagonist</fullName>
    </submittedName>
</protein>
<proteinExistence type="predicted"/>
<evidence type="ECO:0000313" key="2">
    <source>
        <dbReference type="EMBL" id="RUO56419.1"/>
    </source>
</evidence>
<keyword evidence="3" id="KW-1185">Reference proteome</keyword>
<dbReference type="PROSITE" id="PS50801">
    <property type="entry name" value="STAS"/>
    <property type="match status" value="1"/>
</dbReference>
<dbReference type="Gene3D" id="3.30.750.24">
    <property type="entry name" value="STAS domain"/>
    <property type="match status" value="1"/>
</dbReference>
<evidence type="ECO:0000259" key="1">
    <source>
        <dbReference type="PROSITE" id="PS50801"/>
    </source>
</evidence>
<feature type="domain" description="STAS" evidence="1">
    <location>
        <begin position="37"/>
        <end position="121"/>
    </location>
</feature>
<dbReference type="Pfam" id="PF13466">
    <property type="entry name" value="STAS_2"/>
    <property type="match status" value="1"/>
</dbReference>
<dbReference type="PANTHER" id="PTHR35849:SF1">
    <property type="entry name" value="INTERMEMBRANE PHOSPHOLIPID TRANSPORT SYSTEM BINDING PROTEIN MLAB"/>
    <property type="match status" value="1"/>
</dbReference>
<accession>A0A432Y610</accession>
<dbReference type="InterPro" id="IPR058548">
    <property type="entry name" value="MlaB-like_STAS"/>
</dbReference>
<dbReference type="InterPro" id="IPR002645">
    <property type="entry name" value="STAS_dom"/>
</dbReference>
<organism evidence="2 3">
    <name type="scientific">Pseudidiomarina homiensis</name>
    <dbReference type="NCBI Taxonomy" id="364198"/>
    <lineage>
        <taxon>Bacteria</taxon>
        <taxon>Pseudomonadati</taxon>
        <taxon>Pseudomonadota</taxon>
        <taxon>Gammaproteobacteria</taxon>
        <taxon>Alteromonadales</taxon>
        <taxon>Idiomarinaceae</taxon>
        <taxon>Pseudidiomarina</taxon>
    </lineage>
</organism>
<gene>
    <name evidence="2" type="ORF">CWI70_06655</name>
</gene>
<dbReference type="InterPro" id="IPR052746">
    <property type="entry name" value="MlaB_ABC_Transporter"/>
</dbReference>
<dbReference type="Proteomes" id="UP000287649">
    <property type="component" value="Unassembled WGS sequence"/>
</dbReference>